<dbReference type="AlphaFoldDB" id="A0A6J4MAM6"/>
<feature type="compositionally biased region" description="Low complexity" evidence="1">
    <location>
        <begin position="14"/>
        <end position="30"/>
    </location>
</feature>
<feature type="region of interest" description="Disordered" evidence="1">
    <location>
        <begin position="1"/>
        <end position="115"/>
    </location>
</feature>
<evidence type="ECO:0000313" key="2">
    <source>
        <dbReference type="EMBL" id="CAA9354601.1"/>
    </source>
</evidence>
<feature type="region of interest" description="Disordered" evidence="1">
    <location>
        <begin position="280"/>
        <end position="312"/>
    </location>
</feature>
<feature type="region of interest" description="Disordered" evidence="1">
    <location>
        <begin position="135"/>
        <end position="234"/>
    </location>
</feature>
<feature type="compositionally biased region" description="Basic residues" evidence="1">
    <location>
        <begin position="75"/>
        <end position="92"/>
    </location>
</feature>
<gene>
    <name evidence="2" type="ORF">AVDCRST_MAG68-3947</name>
</gene>
<sequence length="312" mass="32600">DDGTRLPNRRPADPGHAAASARRAAGAAPRDGARPARGGAGRGRARRAGHDRDRRPDRERGRGGQLLFLALGARPHGRAAPHCRLGRGRPRRSGLPVDAPRGPPAARPHQGPCRVGVADGRRRALLALDTRAHPRLRRPGAAGGDAARPHRPGARFRPAGRGGAADRRVGARTADLGRPVHRGHGRLPARQRPGAGEPPPAPLGDRHRAREPVRVHRQRGGEHAPARGLAGRRAGARAAIAGGRPLRAGHAAHGASRVAGQHHDHALRGVARGVVGGAGARPLGHRHPALDRREPARAVGRGLPAPRAAARL</sequence>
<feature type="compositionally biased region" description="Basic and acidic residues" evidence="1">
    <location>
        <begin position="204"/>
        <end position="225"/>
    </location>
</feature>
<reference evidence="2" key="1">
    <citation type="submission" date="2020-02" db="EMBL/GenBank/DDBJ databases">
        <authorList>
            <person name="Meier V. D."/>
        </authorList>
    </citation>
    <scope>NUCLEOTIDE SEQUENCE</scope>
    <source>
        <strain evidence="2">AVDCRST_MAG68</strain>
    </source>
</reference>
<feature type="compositionally biased region" description="Basic residues" evidence="1">
    <location>
        <begin position="179"/>
        <end position="189"/>
    </location>
</feature>
<proteinExistence type="predicted"/>
<evidence type="ECO:0000256" key="1">
    <source>
        <dbReference type="SAM" id="MobiDB-lite"/>
    </source>
</evidence>
<accession>A0A6J4MAM6</accession>
<feature type="compositionally biased region" description="Basic and acidic residues" evidence="1">
    <location>
        <begin position="48"/>
        <end position="62"/>
    </location>
</feature>
<feature type="non-terminal residue" evidence="2">
    <location>
        <position position="1"/>
    </location>
</feature>
<feature type="compositionally biased region" description="Low complexity" evidence="1">
    <location>
        <begin position="297"/>
        <end position="312"/>
    </location>
</feature>
<name>A0A6J4MAM6_9BACT</name>
<feature type="non-terminal residue" evidence="2">
    <location>
        <position position="312"/>
    </location>
</feature>
<organism evidence="2">
    <name type="scientific">uncultured Gemmatimonadota bacterium</name>
    <dbReference type="NCBI Taxonomy" id="203437"/>
    <lineage>
        <taxon>Bacteria</taxon>
        <taxon>Pseudomonadati</taxon>
        <taxon>Gemmatimonadota</taxon>
        <taxon>environmental samples</taxon>
    </lineage>
</organism>
<protein>
    <submittedName>
        <fullName evidence="2">Uncharacterized protein</fullName>
    </submittedName>
</protein>
<dbReference type="EMBL" id="CADCTW010000183">
    <property type="protein sequence ID" value="CAA9354601.1"/>
    <property type="molecule type" value="Genomic_DNA"/>
</dbReference>